<protein>
    <recommendedName>
        <fullName evidence="2">IRF tryptophan pentad repeat domain-containing protein</fullName>
    </recommendedName>
</protein>
<dbReference type="PANTHER" id="PTHR11949:SF2">
    <property type="entry name" value="INTERFERON REGULATORY FACTOR 7"/>
    <property type="match status" value="1"/>
</dbReference>
<dbReference type="Pfam" id="PF10401">
    <property type="entry name" value="IRF-3"/>
    <property type="match status" value="1"/>
</dbReference>
<dbReference type="Gene3D" id="2.60.200.10">
    <property type="match status" value="1"/>
</dbReference>
<dbReference type="PANTHER" id="PTHR11949">
    <property type="entry name" value="INTERFERON REGULATORY FACTOR"/>
    <property type="match status" value="1"/>
</dbReference>
<name>A0ABN9LJP4_9NEOB</name>
<dbReference type="InterPro" id="IPR017855">
    <property type="entry name" value="SMAD-like_dom_sf"/>
</dbReference>
<keyword evidence="4" id="KW-1185">Reference proteome</keyword>
<sequence>AWAIHSGKYSQNCADPPTWKTNFRCALNQVHYRNNKMFTEREDKSSDQRDPHKIYKFNGVHRDTPASNPSGAIFNEAPINREEQNFHNVLNEEDFTLRISPDSVLEAPFASPEDSDNIAELISNILLEPTENNIEQVLNLSQDGYLQREPLVEQMFRPSIHEHWTNSQQMESCVVNGHERTAHEEPSIHIPVFGTQYQMCNIYQNGFPQDAAVNQGFQQISTIPQFQHPPVILNGFVSALHEPQVAQINGYHQERAHDLAYQSASNGCQPDKPRVRQTTNSSPNYSYHTNNEESARSSPVGHVPPMANGSGPVSPPQAQATSVNVHRSMPPLTSWEVTVYYRGKEVLKQNMSKKFFILRDVSEVQMQDADTIQLPSTDVLVDHVQIKATNEICNYVEKGLLLEVNPDNFKVYATRMGRSRVFWSLSESVKTKEMASQAKKLVRDDQTEIFDFSQFWEELKGYRNHKRSSPDYTIYMTFGEELFEPVMKRLVLVK</sequence>
<reference evidence="3" key="1">
    <citation type="submission" date="2023-07" db="EMBL/GenBank/DDBJ databases">
        <authorList>
            <person name="Stuckert A."/>
        </authorList>
    </citation>
    <scope>NUCLEOTIDE SEQUENCE</scope>
</reference>
<dbReference type="SMART" id="SM01243">
    <property type="entry name" value="IRF-3"/>
    <property type="match status" value="1"/>
</dbReference>
<comment type="caution">
    <text evidence="3">The sequence shown here is derived from an EMBL/GenBank/DDBJ whole genome shotgun (WGS) entry which is preliminary data.</text>
</comment>
<dbReference type="SUPFAM" id="SSF49879">
    <property type="entry name" value="SMAD/FHA domain"/>
    <property type="match status" value="1"/>
</dbReference>
<evidence type="ECO:0000313" key="4">
    <source>
        <dbReference type="Proteomes" id="UP001176940"/>
    </source>
</evidence>
<evidence type="ECO:0000256" key="1">
    <source>
        <dbReference type="SAM" id="MobiDB-lite"/>
    </source>
</evidence>
<dbReference type="Pfam" id="PF00605">
    <property type="entry name" value="IRF"/>
    <property type="match status" value="1"/>
</dbReference>
<feature type="non-terminal residue" evidence="3">
    <location>
        <position position="494"/>
    </location>
</feature>
<dbReference type="Gene3D" id="1.10.10.10">
    <property type="entry name" value="Winged helix-like DNA-binding domain superfamily/Winged helix DNA-binding domain"/>
    <property type="match status" value="1"/>
</dbReference>
<dbReference type="InterPro" id="IPR019471">
    <property type="entry name" value="Interferon_reg_factor-3"/>
</dbReference>
<feature type="region of interest" description="Disordered" evidence="1">
    <location>
        <begin position="263"/>
        <end position="319"/>
    </location>
</feature>
<dbReference type="PROSITE" id="PS51507">
    <property type="entry name" value="IRF_2"/>
    <property type="match status" value="1"/>
</dbReference>
<dbReference type="InterPro" id="IPR036390">
    <property type="entry name" value="WH_DNA-bd_sf"/>
</dbReference>
<feature type="domain" description="IRF tryptophan pentad repeat" evidence="2">
    <location>
        <begin position="1"/>
        <end position="59"/>
    </location>
</feature>
<dbReference type="Proteomes" id="UP001176940">
    <property type="component" value="Unassembled WGS sequence"/>
</dbReference>
<organism evidence="3 4">
    <name type="scientific">Ranitomeya imitator</name>
    <name type="common">mimic poison frog</name>
    <dbReference type="NCBI Taxonomy" id="111125"/>
    <lineage>
        <taxon>Eukaryota</taxon>
        <taxon>Metazoa</taxon>
        <taxon>Chordata</taxon>
        <taxon>Craniata</taxon>
        <taxon>Vertebrata</taxon>
        <taxon>Euteleostomi</taxon>
        <taxon>Amphibia</taxon>
        <taxon>Batrachia</taxon>
        <taxon>Anura</taxon>
        <taxon>Neobatrachia</taxon>
        <taxon>Hyloidea</taxon>
        <taxon>Dendrobatidae</taxon>
        <taxon>Dendrobatinae</taxon>
        <taxon>Ranitomeya</taxon>
    </lineage>
</organism>
<dbReference type="InterPro" id="IPR008984">
    <property type="entry name" value="SMAD_FHA_dom_sf"/>
</dbReference>
<proteinExistence type="predicted"/>
<dbReference type="InterPro" id="IPR036388">
    <property type="entry name" value="WH-like_DNA-bd_sf"/>
</dbReference>
<dbReference type="InterPro" id="IPR001346">
    <property type="entry name" value="Interferon_reg_fact_DNA-bd_dom"/>
</dbReference>
<evidence type="ECO:0000259" key="2">
    <source>
        <dbReference type="PROSITE" id="PS51507"/>
    </source>
</evidence>
<feature type="non-terminal residue" evidence="3">
    <location>
        <position position="1"/>
    </location>
</feature>
<accession>A0ABN9LJP4</accession>
<gene>
    <name evidence="3" type="ORF">RIMI_LOCUS10067560</name>
</gene>
<feature type="compositionally biased region" description="Polar residues" evidence="1">
    <location>
        <begin position="276"/>
        <end position="289"/>
    </location>
</feature>
<evidence type="ECO:0000313" key="3">
    <source>
        <dbReference type="EMBL" id="CAJ0943626.1"/>
    </source>
</evidence>
<dbReference type="EMBL" id="CAUEEQ010021472">
    <property type="protein sequence ID" value="CAJ0943626.1"/>
    <property type="molecule type" value="Genomic_DNA"/>
</dbReference>
<dbReference type="SUPFAM" id="SSF46785">
    <property type="entry name" value="Winged helix' DNA-binding domain"/>
    <property type="match status" value="1"/>
</dbReference>